<dbReference type="InterPro" id="IPR054353">
    <property type="entry name" value="IstA-like_C"/>
</dbReference>
<organism evidence="4 5">
    <name type="scientific">Cysteiniphilum litorale</name>
    <dbReference type="NCBI Taxonomy" id="2056700"/>
    <lineage>
        <taxon>Bacteria</taxon>
        <taxon>Pseudomonadati</taxon>
        <taxon>Pseudomonadota</taxon>
        <taxon>Gammaproteobacteria</taxon>
        <taxon>Thiotrichales</taxon>
        <taxon>Fastidiosibacteraceae</taxon>
        <taxon>Cysteiniphilum</taxon>
    </lineage>
</organism>
<dbReference type="SUPFAM" id="SSF53098">
    <property type="entry name" value="Ribonuclease H-like"/>
    <property type="match status" value="1"/>
</dbReference>
<accession>A0A8J2Z6W6</accession>
<evidence type="ECO:0000256" key="1">
    <source>
        <dbReference type="ARBA" id="ARBA00009277"/>
    </source>
</evidence>
<evidence type="ECO:0000256" key="2">
    <source>
        <dbReference type="SAM" id="MobiDB-lite"/>
    </source>
</evidence>
<dbReference type="GO" id="GO:0015074">
    <property type="term" value="P:DNA integration"/>
    <property type="evidence" value="ECO:0007669"/>
    <property type="project" value="InterPro"/>
</dbReference>
<protein>
    <submittedName>
        <fullName evidence="4">Transposase</fullName>
    </submittedName>
</protein>
<name>A0A8J2Z6W6_9GAMM</name>
<keyword evidence="5" id="KW-1185">Reference proteome</keyword>
<comment type="caution">
    <text evidence="4">The sequence shown here is derived from an EMBL/GenBank/DDBJ whole genome shotgun (WGS) entry which is preliminary data.</text>
</comment>
<dbReference type="GO" id="GO:0003676">
    <property type="term" value="F:nucleic acid binding"/>
    <property type="evidence" value="ECO:0007669"/>
    <property type="project" value="InterPro"/>
</dbReference>
<dbReference type="EMBL" id="BMJS01000054">
    <property type="protein sequence ID" value="GGG07595.1"/>
    <property type="molecule type" value="Genomic_DNA"/>
</dbReference>
<reference evidence="4" key="2">
    <citation type="submission" date="2020-09" db="EMBL/GenBank/DDBJ databases">
        <authorList>
            <person name="Sun Q."/>
            <person name="Zhou Y."/>
        </authorList>
    </citation>
    <scope>NUCLEOTIDE SEQUENCE</scope>
    <source>
        <strain evidence="4">CGMCC 1.15758</strain>
    </source>
</reference>
<gene>
    <name evidence="4" type="ORF">GCM10010995_26440</name>
</gene>
<dbReference type="Gene3D" id="3.30.420.10">
    <property type="entry name" value="Ribonuclease H-like superfamily/Ribonuclease H"/>
    <property type="match status" value="1"/>
</dbReference>
<evidence type="ECO:0000259" key="3">
    <source>
        <dbReference type="PROSITE" id="PS50994"/>
    </source>
</evidence>
<dbReference type="NCBIfam" id="NF033546">
    <property type="entry name" value="transpos_IS21"/>
    <property type="match status" value="1"/>
</dbReference>
<dbReference type="InterPro" id="IPR036397">
    <property type="entry name" value="RNaseH_sf"/>
</dbReference>
<dbReference type="PANTHER" id="PTHR35004:SF7">
    <property type="entry name" value="INTEGRASE PROTEIN"/>
    <property type="match status" value="1"/>
</dbReference>
<evidence type="ECO:0000313" key="4">
    <source>
        <dbReference type="EMBL" id="GGG07595.1"/>
    </source>
</evidence>
<dbReference type="AlphaFoldDB" id="A0A8J2Z6W6"/>
<evidence type="ECO:0000313" key="5">
    <source>
        <dbReference type="Proteomes" id="UP000636949"/>
    </source>
</evidence>
<dbReference type="Proteomes" id="UP000636949">
    <property type="component" value="Unassembled WGS sequence"/>
</dbReference>
<proteinExistence type="inferred from homology"/>
<sequence>MKLRQEDKLTQIGCAAKSGFSERTARTIDRGKHHTQHPPKPRQYKTRASSIDKLWEDEMKQKLEDNPELQPMTLFIDLQRNHVDDQGNPIYDDSCLRTLQRRVREWKAKHGMSKEVMFPQKHYPGDQGLSDFSHMKEIGIMIAGKPLEHMIYHFRLVFSKYSYVKVILSGESFQALSEGLQEALFHIGGAPKEHRTDSLAAAYKNDKDVANEDLTDRYKELCAYYGMNPTRNNKGVSHENGSVESSHGHLKNRIKQELMVRGSKDFKTLSEYEQWLHHVVENSNRRNSKDFKLEQSALRCLPMHKTADYEIKSVKVSSHSMINIKQIKYSVPSRLVGHTLTVHISQKDIIAYLGSSAVFSTERRYANKLSSKYVIDYKHLIHAFIKKPRAFRYCQYKDELLPSDHYQTIWQYLDRTQTPDAACKSILRLLKLSADHNCEEAVAEACLALIEADKTIILEQLETQFNRNNPRLPIQTMSMPSINQYDHLLSHAHTGGNYAYL</sequence>
<reference evidence="4" key="1">
    <citation type="journal article" date="2014" name="Int. J. Syst. Evol. Microbiol.">
        <title>Complete genome sequence of Corynebacterium casei LMG S-19264T (=DSM 44701T), isolated from a smear-ripened cheese.</title>
        <authorList>
            <consortium name="US DOE Joint Genome Institute (JGI-PGF)"/>
            <person name="Walter F."/>
            <person name="Albersmeier A."/>
            <person name="Kalinowski J."/>
            <person name="Ruckert C."/>
        </authorList>
    </citation>
    <scope>NUCLEOTIDE SEQUENCE</scope>
    <source>
        <strain evidence="4">CGMCC 1.15758</strain>
    </source>
</reference>
<feature type="compositionally biased region" description="Basic residues" evidence="2">
    <location>
        <begin position="31"/>
        <end position="45"/>
    </location>
</feature>
<feature type="domain" description="Integrase catalytic" evidence="3">
    <location>
        <begin position="120"/>
        <end position="310"/>
    </location>
</feature>
<dbReference type="PROSITE" id="PS50994">
    <property type="entry name" value="INTEGRASE"/>
    <property type="match status" value="1"/>
</dbReference>
<dbReference type="InterPro" id="IPR012337">
    <property type="entry name" value="RNaseH-like_sf"/>
</dbReference>
<dbReference type="PANTHER" id="PTHR35004">
    <property type="entry name" value="TRANSPOSASE RV3428C-RELATED"/>
    <property type="match status" value="1"/>
</dbReference>
<dbReference type="Pfam" id="PF22483">
    <property type="entry name" value="Mu-transpos_C_2"/>
    <property type="match status" value="1"/>
</dbReference>
<comment type="similarity">
    <text evidence="1">Belongs to the transposase IS21/IS408/IS1162 family.</text>
</comment>
<feature type="region of interest" description="Disordered" evidence="2">
    <location>
        <begin position="20"/>
        <end position="48"/>
    </location>
</feature>
<dbReference type="InterPro" id="IPR001584">
    <property type="entry name" value="Integrase_cat-core"/>
</dbReference>